<keyword evidence="2" id="KW-1133">Transmembrane helix</keyword>
<accession>A0A6C0ET21</accession>
<keyword evidence="2" id="KW-0812">Transmembrane</keyword>
<dbReference type="AlphaFoldDB" id="A0A6C0ET21"/>
<organism evidence="3">
    <name type="scientific">viral metagenome</name>
    <dbReference type="NCBI Taxonomy" id="1070528"/>
    <lineage>
        <taxon>unclassified sequences</taxon>
        <taxon>metagenomes</taxon>
        <taxon>organismal metagenomes</taxon>
    </lineage>
</organism>
<evidence type="ECO:0000256" key="2">
    <source>
        <dbReference type="SAM" id="Phobius"/>
    </source>
</evidence>
<feature type="region of interest" description="Disordered" evidence="1">
    <location>
        <begin position="1"/>
        <end position="24"/>
    </location>
</feature>
<feature type="transmembrane region" description="Helical" evidence="2">
    <location>
        <begin position="215"/>
        <end position="233"/>
    </location>
</feature>
<reference evidence="3" key="1">
    <citation type="journal article" date="2020" name="Nature">
        <title>Giant virus diversity and host interactions through global metagenomics.</title>
        <authorList>
            <person name="Schulz F."/>
            <person name="Roux S."/>
            <person name="Paez-Espino D."/>
            <person name="Jungbluth S."/>
            <person name="Walsh D.A."/>
            <person name="Denef V.J."/>
            <person name="McMahon K.D."/>
            <person name="Konstantinidis K.T."/>
            <person name="Eloe-Fadrosh E.A."/>
            <person name="Kyrpides N.C."/>
            <person name="Woyke T."/>
        </authorList>
    </citation>
    <scope>NUCLEOTIDE SEQUENCE</scope>
    <source>
        <strain evidence="3">GVMAG-M-3300009155-48</strain>
    </source>
</reference>
<protein>
    <submittedName>
        <fullName evidence="3">Uncharacterized protein</fullName>
    </submittedName>
</protein>
<dbReference type="EMBL" id="MN738924">
    <property type="protein sequence ID" value="QHT31663.1"/>
    <property type="molecule type" value="Genomic_DNA"/>
</dbReference>
<proteinExistence type="predicted"/>
<keyword evidence="2" id="KW-0472">Membrane</keyword>
<evidence type="ECO:0000313" key="3">
    <source>
        <dbReference type="EMBL" id="QHT31663.1"/>
    </source>
</evidence>
<name>A0A6C0ET21_9ZZZZ</name>
<evidence type="ECO:0000256" key="1">
    <source>
        <dbReference type="SAM" id="MobiDB-lite"/>
    </source>
</evidence>
<sequence>MSLLMSASPWTNGNTENKKRPSTMRKTIKTRPYMNGMGEPDEYINEEPELKEQLPPSVDDVQIYNDNRNNQVSDLINKMTSLNADNDGHYLANFNPMPNPGLNDKKQSPQNEGRGIHGELNPIDLMPNNPYQVSLPNLPKNGNPANSINYSANDSNLGKLSSYNTSYQPSNIPYYAKMGLGNGDPNDKLLEKINYMIHLLEEQQSEKTNNVMEEFVLYTFLGVFMIYIVDSFVRAGKYVR</sequence>